<proteinExistence type="predicted"/>
<dbReference type="Pfam" id="PF19040">
    <property type="entry name" value="SGNH"/>
    <property type="match status" value="1"/>
</dbReference>
<feature type="transmembrane region" description="Helical" evidence="1">
    <location>
        <begin position="128"/>
        <end position="152"/>
    </location>
</feature>
<evidence type="ECO:0000259" key="2">
    <source>
        <dbReference type="Pfam" id="PF01757"/>
    </source>
</evidence>
<dbReference type="GO" id="GO:0016747">
    <property type="term" value="F:acyltransferase activity, transferring groups other than amino-acyl groups"/>
    <property type="evidence" value="ECO:0007669"/>
    <property type="project" value="InterPro"/>
</dbReference>
<dbReference type="InterPro" id="IPR050879">
    <property type="entry name" value="Acyltransferase_3"/>
</dbReference>
<dbReference type="Pfam" id="PF01757">
    <property type="entry name" value="Acyl_transf_3"/>
    <property type="match status" value="1"/>
</dbReference>
<evidence type="ECO:0000259" key="3">
    <source>
        <dbReference type="Pfam" id="PF19040"/>
    </source>
</evidence>
<keyword evidence="5" id="KW-1185">Reference proteome</keyword>
<feature type="transmembrane region" description="Helical" evidence="1">
    <location>
        <begin position="223"/>
        <end position="246"/>
    </location>
</feature>
<gene>
    <name evidence="4" type="ORF">CAMP_LOCUS14870</name>
</gene>
<evidence type="ECO:0000256" key="1">
    <source>
        <dbReference type="SAM" id="Phobius"/>
    </source>
</evidence>
<dbReference type="InterPro" id="IPR043968">
    <property type="entry name" value="SGNH"/>
</dbReference>
<protein>
    <recommendedName>
        <fullName evidence="6">SGNH domain-containing protein</fullName>
    </recommendedName>
</protein>
<dbReference type="GO" id="GO:0016020">
    <property type="term" value="C:membrane"/>
    <property type="evidence" value="ECO:0007669"/>
    <property type="project" value="TreeGrafter"/>
</dbReference>
<feature type="transmembrane region" description="Helical" evidence="1">
    <location>
        <begin position="252"/>
        <end position="271"/>
    </location>
</feature>
<organism evidence="4 5">
    <name type="scientific">Caenorhabditis angaria</name>
    <dbReference type="NCBI Taxonomy" id="860376"/>
    <lineage>
        <taxon>Eukaryota</taxon>
        <taxon>Metazoa</taxon>
        <taxon>Ecdysozoa</taxon>
        <taxon>Nematoda</taxon>
        <taxon>Chromadorea</taxon>
        <taxon>Rhabditida</taxon>
        <taxon>Rhabditina</taxon>
        <taxon>Rhabditomorpha</taxon>
        <taxon>Rhabditoidea</taxon>
        <taxon>Rhabditidae</taxon>
        <taxon>Peloderinae</taxon>
        <taxon>Caenorhabditis</taxon>
    </lineage>
</organism>
<keyword evidence="1" id="KW-1133">Transmembrane helix</keyword>
<sequence length="586" mass="68678">MSRRIDIQCIRALAILAVLFYHLFPTIFENGFLGVDVFFVLSGFLMSSSKPINILDFYYRRARRILPLYYLILFLTTVAVQKFLIEVWWNNNHRYYLSSLLLVTNQLIIHDSGDYFLEFQADGSSLNAFIHCWSLGVEMQFYLIVPFIFMGFAHLKSDFFEIHCIYYHDLHLSFKNIILTCLFLMFLPIKMNVPTLRILLTLCTGILLTFDNQNDNIILNNRILSHIGDLSYIIYLIHWPLIIIIGSSTTKYFISTIVLVIIISSFLHYGFEKTYMTKIKSKLIFLGFLGLLIMSNGYLYKSVKTHEFWKHEYPEELQEVISTNLDNLISRWKPLQKCDVSDFEDSYKLGDHTIGYCKYFGNGTKNIMVVGNSYTANFVNTIKDAIDEVGTYSVFQYASFPSSYGIYSDNPLSNLSLSITHKLISKEKLDILMIISRYSESVKTPFYYSENDKWIQEFNKNIEIYEKYTKHIFILGAFPLYAPYSMNAFIQNLIYKPEHLESFNLKRYDADIEMKYIRKRLSNIKCKSCQIIDLSPMIATDEKYLLFDRKTMLSYIDNSIHLTKPGLKLFEPYFANFANDIFNKHD</sequence>
<keyword evidence="1" id="KW-0812">Transmembrane</keyword>
<accession>A0A9P1IZF8</accession>
<dbReference type="PANTHER" id="PTHR23028:SF127">
    <property type="entry name" value="ACYL_TRANSF_3 DOMAIN-CONTAINING PROTEIN-RELATED"/>
    <property type="match status" value="1"/>
</dbReference>
<feature type="transmembrane region" description="Helical" evidence="1">
    <location>
        <begin position="283"/>
        <end position="300"/>
    </location>
</feature>
<feature type="transmembrane region" description="Helical" evidence="1">
    <location>
        <begin position="195"/>
        <end position="211"/>
    </location>
</feature>
<dbReference type="GO" id="GO:0000271">
    <property type="term" value="P:polysaccharide biosynthetic process"/>
    <property type="evidence" value="ECO:0007669"/>
    <property type="project" value="TreeGrafter"/>
</dbReference>
<feature type="domain" description="SGNH" evidence="3">
    <location>
        <begin position="351"/>
        <end position="575"/>
    </location>
</feature>
<comment type="caution">
    <text evidence="4">The sequence shown here is derived from an EMBL/GenBank/DDBJ whole genome shotgun (WGS) entry which is preliminary data.</text>
</comment>
<dbReference type="EMBL" id="CANHGI010000005">
    <property type="protein sequence ID" value="CAI5452233.1"/>
    <property type="molecule type" value="Genomic_DNA"/>
</dbReference>
<feature type="transmembrane region" description="Helical" evidence="1">
    <location>
        <begin position="7"/>
        <end position="24"/>
    </location>
</feature>
<dbReference type="OrthoDB" id="10061508at2759"/>
<dbReference type="PANTHER" id="PTHR23028">
    <property type="entry name" value="ACETYLTRANSFERASE"/>
    <property type="match status" value="1"/>
</dbReference>
<name>A0A9P1IZF8_9PELO</name>
<evidence type="ECO:0000313" key="5">
    <source>
        <dbReference type="Proteomes" id="UP001152747"/>
    </source>
</evidence>
<dbReference type="AlphaFoldDB" id="A0A9P1IZF8"/>
<dbReference type="Proteomes" id="UP001152747">
    <property type="component" value="Unassembled WGS sequence"/>
</dbReference>
<feature type="transmembrane region" description="Helical" evidence="1">
    <location>
        <begin position="30"/>
        <end position="47"/>
    </location>
</feature>
<reference evidence="4" key="1">
    <citation type="submission" date="2022-11" db="EMBL/GenBank/DDBJ databases">
        <authorList>
            <person name="Kikuchi T."/>
        </authorList>
    </citation>
    <scope>NUCLEOTIDE SEQUENCE</scope>
    <source>
        <strain evidence="4">PS1010</strain>
    </source>
</reference>
<evidence type="ECO:0000313" key="4">
    <source>
        <dbReference type="EMBL" id="CAI5452233.1"/>
    </source>
</evidence>
<feature type="transmembrane region" description="Helical" evidence="1">
    <location>
        <begin position="68"/>
        <end position="89"/>
    </location>
</feature>
<keyword evidence="1" id="KW-0472">Membrane</keyword>
<evidence type="ECO:0008006" key="6">
    <source>
        <dbReference type="Google" id="ProtNLM"/>
    </source>
</evidence>
<feature type="transmembrane region" description="Helical" evidence="1">
    <location>
        <begin position="172"/>
        <end position="189"/>
    </location>
</feature>
<dbReference type="InterPro" id="IPR002656">
    <property type="entry name" value="Acyl_transf_3_dom"/>
</dbReference>
<feature type="domain" description="Acyltransferase 3" evidence="2">
    <location>
        <begin position="6"/>
        <end position="157"/>
    </location>
</feature>